<evidence type="ECO:0000256" key="2">
    <source>
        <dbReference type="SAM" id="MobiDB-lite"/>
    </source>
</evidence>
<keyword evidence="1" id="KW-0238">DNA-binding</keyword>
<proteinExistence type="predicted"/>
<dbReference type="GO" id="GO:0016746">
    <property type="term" value="F:acyltransferase activity"/>
    <property type="evidence" value="ECO:0007669"/>
    <property type="project" value="InterPro"/>
</dbReference>
<evidence type="ECO:0000259" key="3">
    <source>
        <dbReference type="Pfam" id="PF11774"/>
    </source>
</evidence>
<protein>
    <submittedName>
        <fullName evidence="5">Lsr2 family protein</fullName>
    </submittedName>
</protein>
<evidence type="ECO:0000256" key="1">
    <source>
        <dbReference type="ARBA" id="ARBA00023125"/>
    </source>
</evidence>
<dbReference type="InterPro" id="IPR055370">
    <property type="entry name" value="Lsr2_DNA-bd"/>
</dbReference>
<dbReference type="Gene3D" id="4.10.320.10">
    <property type="entry name" value="E3-binding domain"/>
    <property type="match status" value="1"/>
</dbReference>
<evidence type="ECO:0000313" key="5">
    <source>
        <dbReference type="EMBL" id="MDV7176054.1"/>
    </source>
</evidence>
<feature type="compositionally biased region" description="Polar residues" evidence="2">
    <location>
        <begin position="68"/>
        <end position="79"/>
    </location>
</feature>
<dbReference type="AlphaFoldDB" id="A0AAP5WAA2"/>
<dbReference type="Proteomes" id="UP001185728">
    <property type="component" value="Unassembled WGS sequence"/>
</dbReference>
<dbReference type="RefSeq" id="WP_104318905.1">
    <property type="nucleotide sequence ID" value="NZ_CP097650.1"/>
</dbReference>
<dbReference type="Pfam" id="PF11774">
    <property type="entry name" value="Lsr2"/>
    <property type="match status" value="1"/>
</dbReference>
<organism evidence="5 6">
    <name type="scientific">Micrococcus yunnanensis</name>
    <dbReference type="NCBI Taxonomy" id="566027"/>
    <lineage>
        <taxon>Bacteria</taxon>
        <taxon>Bacillati</taxon>
        <taxon>Actinomycetota</taxon>
        <taxon>Actinomycetes</taxon>
        <taxon>Micrococcales</taxon>
        <taxon>Micrococcaceae</taxon>
        <taxon>Micrococcus</taxon>
    </lineage>
</organism>
<sequence length="118" mass="12890">MAIISTVADDFDGSTPAEAVRFSVAGRDYEIDLSKEHRAELDAIMAEFQDRLKKFTDVARPAGRAASTGRTPARRSSGSGVDASTVRLWAVENGFDVKDRGRIPVEVMDAYRNRGKKG</sequence>
<dbReference type="InterPro" id="IPR042261">
    <property type="entry name" value="Lsr2-like_dimerization"/>
</dbReference>
<dbReference type="Gene3D" id="3.30.60.230">
    <property type="entry name" value="Lsr2, dimerization domain"/>
    <property type="match status" value="1"/>
</dbReference>
<feature type="domain" description="Lsr2 dimerization" evidence="3">
    <location>
        <begin position="4"/>
        <end position="62"/>
    </location>
</feature>
<reference evidence="5" key="1">
    <citation type="submission" date="2023-10" db="EMBL/GenBank/DDBJ databases">
        <title>Development of a sustainable strategy for remediation of hydrocarbon-contaminated territories based on the waste exchange concept.</title>
        <authorList>
            <person name="Krivoruchko A."/>
        </authorList>
    </citation>
    <scope>NUCLEOTIDE SEQUENCE</scope>
    <source>
        <strain evidence="5">IEGM 1325</strain>
    </source>
</reference>
<dbReference type="EMBL" id="JAWLUK010000001">
    <property type="protein sequence ID" value="MDV7176054.1"/>
    <property type="molecule type" value="Genomic_DNA"/>
</dbReference>
<dbReference type="InterPro" id="IPR024412">
    <property type="entry name" value="Lsr2_dim_dom"/>
</dbReference>
<evidence type="ECO:0000259" key="4">
    <source>
        <dbReference type="Pfam" id="PF23359"/>
    </source>
</evidence>
<comment type="caution">
    <text evidence="5">The sequence shown here is derived from an EMBL/GenBank/DDBJ whole genome shotgun (WGS) entry which is preliminary data.</text>
</comment>
<dbReference type="InterPro" id="IPR036625">
    <property type="entry name" value="E3-bd_dom_sf"/>
</dbReference>
<dbReference type="Pfam" id="PF23359">
    <property type="entry name" value="Lsr2_DNA-bd"/>
    <property type="match status" value="1"/>
</dbReference>
<accession>A0AAP5WAA2</accession>
<dbReference type="GO" id="GO:0003677">
    <property type="term" value="F:DNA binding"/>
    <property type="evidence" value="ECO:0007669"/>
    <property type="project" value="UniProtKB-KW"/>
</dbReference>
<name>A0AAP5WAA2_9MICC</name>
<evidence type="ECO:0000313" key="6">
    <source>
        <dbReference type="Proteomes" id="UP001185728"/>
    </source>
</evidence>
<feature type="domain" description="Lsr2 DNA-binding" evidence="4">
    <location>
        <begin position="81"/>
        <end position="112"/>
    </location>
</feature>
<feature type="region of interest" description="Disordered" evidence="2">
    <location>
        <begin position="60"/>
        <end position="80"/>
    </location>
</feature>
<gene>
    <name evidence="5" type="ORF">R4064_00115</name>
</gene>